<evidence type="ECO:0000313" key="1">
    <source>
        <dbReference type="EMBL" id="RDI98533.1"/>
    </source>
</evidence>
<sequence length="119" mass="12678">MNAAVPFYGVGVVLLGLALVACSNEAPADSHASSSATLAVADAVTGRQATREDADRVPLEPIYIEQVLFTRTDEAADISYEESLYYSALEGSQRELPGGSNIRVVPLGEDEVKKLGREH</sequence>
<dbReference type="Proteomes" id="UP000254711">
    <property type="component" value="Unassembled WGS sequence"/>
</dbReference>
<accession>A0A370K7D1</accession>
<dbReference type="AlphaFoldDB" id="A0A370K7D1"/>
<gene>
    <name evidence="1" type="ORF">DVT68_08355</name>
</gene>
<evidence type="ECO:0000313" key="2">
    <source>
        <dbReference type="Proteomes" id="UP000254711"/>
    </source>
</evidence>
<reference evidence="1 2" key="1">
    <citation type="submission" date="2018-07" db="EMBL/GenBank/DDBJ databases">
        <title>Dyella solisilvae sp. nov., isolated from the pine and broad-leaved mixed forest soil.</title>
        <authorList>
            <person name="Gao Z."/>
            <person name="Qiu L."/>
        </authorList>
    </citation>
    <scope>NUCLEOTIDE SEQUENCE [LARGE SCALE GENOMIC DNA]</scope>
    <source>
        <strain evidence="1 2">DHG54</strain>
    </source>
</reference>
<comment type="caution">
    <text evidence="1">The sequence shown here is derived from an EMBL/GenBank/DDBJ whole genome shotgun (WGS) entry which is preliminary data.</text>
</comment>
<keyword evidence="2" id="KW-1185">Reference proteome</keyword>
<organism evidence="1 2">
    <name type="scientific">Dyella solisilvae</name>
    <dbReference type="NCBI Taxonomy" id="1920168"/>
    <lineage>
        <taxon>Bacteria</taxon>
        <taxon>Pseudomonadati</taxon>
        <taxon>Pseudomonadota</taxon>
        <taxon>Gammaproteobacteria</taxon>
        <taxon>Lysobacterales</taxon>
        <taxon>Rhodanobacteraceae</taxon>
        <taxon>Dyella</taxon>
    </lineage>
</organism>
<dbReference type="EMBL" id="QQSY01000002">
    <property type="protein sequence ID" value="RDI98533.1"/>
    <property type="molecule type" value="Genomic_DNA"/>
</dbReference>
<proteinExistence type="predicted"/>
<dbReference type="RefSeq" id="WP_114824623.1">
    <property type="nucleotide sequence ID" value="NZ_QQSY01000002.1"/>
</dbReference>
<protein>
    <submittedName>
        <fullName evidence="1">Uncharacterized protein</fullName>
    </submittedName>
</protein>
<name>A0A370K7D1_9GAMM</name>